<dbReference type="PRINTS" id="PR00299">
    <property type="entry name" value="ACRYSTALLIN"/>
</dbReference>
<dbReference type="AlphaFoldDB" id="A0A346FQX1"/>
<dbReference type="InterPro" id="IPR002068">
    <property type="entry name" value="A-crystallin/Hsp20_dom"/>
</dbReference>
<feature type="domain" description="SHSP" evidence="3">
    <location>
        <begin position="35"/>
        <end position="143"/>
    </location>
</feature>
<proteinExistence type="evidence at transcript level"/>
<dbReference type="CDD" id="cd06526">
    <property type="entry name" value="metazoan_ACD"/>
    <property type="match status" value="1"/>
</dbReference>
<dbReference type="Gene3D" id="2.60.40.790">
    <property type="match status" value="1"/>
</dbReference>
<protein>
    <submittedName>
        <fullName evidence="4">Heat shock protein 16.6</fullName>
    </submittedName>
</protein>
<dbReference type="InterPro" id="IPR001436">
    <property type="entry name" value="Alpha-crystallin/sHSP_animal"/>
</dbReference>
<keyword evidence="4" id="KW-0346">Stress response</keyword>
<sequence length="144" mass="16599">MFSIVPRLLNEMAPMMRFADEFARYPLIALDKNIAQALSQYGETEVHNTDKEVRIRMDLQHFKPEEVKISSDNQKITVSAKHEEKQDNHGFVAREITRMYKLPEDVDPKSVTSSMNAHGVLSIKIQKKAIEEPKETQIPIDFKS</sequence>
<dbReference type="SUPFAM" id="SSF49764">
    <property type="entry name" value="HSP20-like chaperones"/>
    <property type="match status" value="1"/>
</dbReference>
<dbReference type="GO" id="GO:0005634">
    <property type="term" value="C:nucleus"/>
    <property type="evidence" value="ECO:0007669"/>
    <property type="project" value="TreeGrafter"/>
</dbReference>
<dbReference type="Pfam" id="PF00011">
    <property type="entry name" value="HSP20"/>
    <property type="match status" value="1"/>
</dbReference>
<dbReference type="PANTHER" id="PTHR45640">
    <property type="entry name" value="HEAT SHOCK PROTEIN HSP-12.2-RELATED"/>
    <property type="match status" value="1"/>
</dbReference>
<dbReference type="PROSITE" id="PS01031">
    <property type="entry name" value="SHSP"/>
    <property type="match status" value="1"/>
</dbReference>
<dbReference type="EMBL" id="MG262485">
    <property type="protein sequence ID" value="AXN72719.1"/>
    <property type="molecule type" value="mRNA"/>
</dbReference>
<dbReference type="PANTHER" id="PTHR45640:SF26">
    <property type="entry name" value="RE23625P"/>
    <property type="match status" value="1"/>
</dbReference>
<comment type="similarity">
    <text evidence="1 2">Belongs to the small heat shock protein (HSP20) family.</text>
</comment>
<evidence type="ECO:0000259" key="3">
    <source>
        <dbReference type="PROSITE" id="PS01031"/>
    </source>
</evidence>
<evidence type="ECO:0000313" key="4">
    <source>
        <dbReference type="EMBL" id="AXN72719.1"/>
    </source>
</evidence>
<reference evidence="4" key="1">
    <citation type="submission" date="2017-10" db="EMBL/GenBank/DDBJ databases">
        <title>Effects on gene expression after exposure of the freshwater snail Physella acuta (Gastropoda, Pulmonata) to Vinclozolin.</title>
        <authorList>
            <person name="Aquilino M."/>
            <person name="Sanchez-Arguello P."/>
            <person name="Novo M."/>
            <person name="Martinez-Guitarte J.L."/>
        </authorList>
    </citation>
    <scope>NUCLEOTIDE SEQUENCE</scope>
</reference>
<evidence type="ECO:0000256" key="2">
    <source>
        <dbReference type="RuleBase" id="RU003616"/>
    </source>
</evidence>
<organism evidence="4">
    <name type="scientific">Physella acuta</name>
    <name type="common">Acute bladder snail</name>
    <name type="synonym">Physa acuta</name>
    <dbReference type="NCBI Taxonomy" id="109671"/>
    <lineage>
        <taxon>Eukaryota</taxon>
        <taxon>Metazoa</taxon>
        <taxon>Spiralia</taxon>
        <taxon>Lophotrochozoa</taxon>
        <taxon>Mollusca</taxon>
        <taxon>Gastropoda</taxon>
        <taxon>Heterobranchia</taxon>
        <taxon>Euthyneura</taxon>
        <taxon>Panpulmonata</taxon>
        <taxon>Hygrophila</taxon>
        <taxon>Lymnaeoidea</taxon>
        <taxon>Physidae</taxon>
        <taxon>Physella</taxon>
    </lineage>
</organism>
<dbReference type="GO" id="GO:0042026">
    <property type="term" value="P:protein refolding"/>
    <property type="evidence" value="ECO:0007669"/>
    <property type="project" value="TreeGrafter"/>
</dbReference>
<accession>A0A346FQX1</accession>
<dbReference type="GO" id="GO:0051082">
    <property type="term" value="F:unfolded protein binding"/>
    <property type="evidence" value="ECO:0007669"/>
    <property type="project" value="TreeGrafter"/>
</dbReference>
<dbReference type="GO" id="GO:0005737">
    <property type="term" value="C:cytoplasm"/>
    <property type="evidence" value="ECO:0007669"/>
    <property type="project" value="TreeGrafter"/>
</dbReference>
<gene>
    <name evidence="4" type="primary">Hsp16.6</name>
</gene>
<dbReference type="GO" id="GO:0009408">
    <property type="term" value="P:response to heat"/>
    <property type="evidence" value="ECO:0007669"/>
    <property type="project" value="TreeGrafter"/>
</dbReference>
<evidence type="ECO:0000256" key="1">
    <source>
        <dbReference type="PROSITE-ProRule" id="PRU00285"/>
    </source>
</evidence>
<dbReference type="InterPro" id="IPR008978">
    <property type="entry name" value="HSP20-like_chaperone"/>
</dbReference>
<name>A0A346FQX1_PHYAT</name>